<dbReference type="EMBL" id="MKVH01000024">
    <property type="protein sequence ID" value="OJX57281.1"/>
    <property type="molecule type" value="Genomic_DNA"/>
</dbReference>
<sequence length="151" mass="16401">MKLFVIAACTLCMCMMTAHAQTPSQKPGERPWVIDMNDGSQWVSTDNGKNWQPRTADRKKISKEATAPGGFTISRLDASGLAITLPGETTGTGTIMVTDILGNILYHDNVTLSQGRKFEVRGSVSSFPNTVLAVTVKIGERVYREVVSPVK</sequence>
<feature type="signal peptide" evidence="2">
    <location>
        <begin position="1"/>
        <end position="20"/>
    </location>
</feature>
<gene>
    <name evidence="3" type="ORF">BGO89_12410</name>
</gene>
<accession>A0A1M3KXW0</accession>
<feature type="compositionally biased region" description="Polar residues" evidence="1">
    <location>
        <begin position="38"/>
        <end position="53"/>
    </location>
</feature>
<evidence type="ECO:0000256" key="1">
    <source>
        <dbReference type="SAM" id="MobiDB-lite"/>
    </source>
</evidence>
<dbReference type="AlphaFoldDB" id="A0A1M3KXW0"/>
<proteinExistence type="predicted"/>
<keyword evidence="2" id="KW-0732">Signal</keyword>
<feature type="region of interest" description="Disordered" evidence="1">
    <location>
        <begin position="22"/>
        <end position="59"/>
    </location>
</feature>
<feature type="chain" id="PRO_5013109863" description="DUF5666 domain-containing protein" evidence="2">
    <location>
        <begin position="21"/>
        <end position="151"/>
    </location>
</feature>
<organism evidence="3 4">
    <name type="scientific">Candidatus Kapaibacterium thiocyanatum</name>
    <dbReference type="NCBI Taxonomy" id="1895771"/>
    <lineage>
        <taxon>Bacteria</taxon>
        <taxon>Pseudomonadati</taxon>
        <taxon>Candidatus Kapaibacteriota</taxon>
        <taxon>Candidatus Kapaibacteriia</taxon>
        <taxon>Candidatus Kapaibacteriales</taxon>
        <taxon>Candidatus Kapaibacteriaceae</taxon>
        <taxon>Candidatus Kapaibacterium</taxon>
    </lineage>
</organism>
<protein>
    <recommendedName>
        <fullName evidence="5">DUF5666 domain-containing protein</fullName>
    </recommendedName>
</protein>
<evidence type="ECO:0000256" key="2">
    <source>
        <dbReference type="SAM" id="SignalP"/>
    </source>
</evidence>
<comment type="caution">
    <text evidence="3">The sequence shown here is derived from an EMBL/GenBank/DDBJ whole genome shotgun (WGS) entry which is preliminary data.</text>
</comment>
<evidence type="ECO:0000313" key="3">
    <source>
        <dbReference type="EMBL" id="OJX57281.1"/>
    </source>
</evidence>
<dbReference type="Proteomes" id="UP000184233">
    <property type="component" value="Unassembled WGS sequence"/>
</dbReference>
<evidence type="ECO:0000313" key="4">
    <source>
        <dbReference type="Proteomes" id="UP000184233"/>
    </source>
</evidence>
<reference evidence="3 4" key="1">
    <citation type="submission" date="2016-09" db="EMBL/GenBank/DDBJ databases">
        <title>Genome-resolved meta-omics ties microbial dynamics to process performance in biotechnology for thiocyanate degradation.</title>
        <authorList>
            <person name="Kantor R.S."/>
            <person name="Huddy R.J."/>
            <person name="Iyer R."/>
            <person name="Thomas B.C."/>
            <person name="Brown C.T."/>
            <person name="Anantharaman K."/>
            <person name="Tringe S."/>
            <person name="Hettich R.L."/>
            <person name="Harrison S.T."/>
            <person name="Banfield J.F."/>
        </authorList>
    </citation>
    <scope>NUCLEOTIDE SEQUENCE [LARGE SCALE GENOMIC DNA]</scope>
    <source>
        <strain evidence="3">59-99</strain>
    </source>
</reference>
<evidence type="ECO:0008006" key="5">
    <source>
        <dbReference type="Google" id="ProtNLM"/>
    </source>
</evidence>
<name>A0A1M3KXW0_9BACT</name>
<dbReference type="STRING" id="1895771.BGO89_12410"/>